<keyword evidence="2" id="KW-1185">Reference proteome</keyword>
<accession>A0AAI9V3Z9</accession>
<gene>
    <name evidence="1" type="ORF">CMEL01_01815</name>
</gene>
<comment type="caution">
    <text evidence="1">The sequence shown here is derived from an EMBL/GenBank/DDBJ whole genome shotgun (WGS) entry which is preliminary data.</text>
</comment>
<name>A0AAI9V3Z9_9PEZI</name>
<organism evidence="1 2">
    <name type="scientific">Colletotrichum melonis</name>
    <dbReference type="NCBI Taxonomy" id="1209925"/>
    <lineage>
        <taxon>Eukaryota</taxon>
        <taxon>Fungi</taxon>
        <taxon>Dikarya</taxon>
        <taxon>Ascomycota</taxon>
        <taxon>Pezizomycotina</taxon>
        <taxon>Sordariomycetes</taxon>
        <taxon>Hypocreomycetidae</taxon>
        <taxon>Glomerellales</taxon>
        <taxon>Glomerellaceae</taxon>
        <taxon>Colletotrichum</taxon>
        <taxon>Colletotrichum acutatum species complex</taxon>
    </lineage>
</organism>
<dbReference type="Proteomes" id="UP001239795">
    <property type="component" value="Unassembled WGS sequence"/>
</dbReference>
<proteinExistence type="predicted"/>
<protein>
    <submittedName>
        <fullName evidence="1">Uncharacterized protein</fullName>
    </submittedName>
</protein>
<evidence type="ECO:0000313" key="1">
    <source>
        <dbReference type="EMBL" id="KAK1470048.1"/>
    </source>
</evidence>
<reference evidence="1 2" key="1">
    <citation type="submission" date="2016-10" db="EMBL/GenBank/DDBJ databases">
        <title>The genome sequence of Colletotrichum fioriniae PJ7.</title>
        <authorList>
            <person name="Baroncelli R."/>
        </authorList>
    </citation>
    <scope>NUCLEOTIDE SEQUENCE [LARGE SCALE GENOMIC DNA]</scope>
    <source>
        <strain evidence="1">Col 31</strain>
    </source>
</reference>
<sequence length="61" mass="6985">MQCRNIPLPSRANPASARHRLFKASPVQSLHYSEEKSPIDWILGLALPWPLGCRRRLRPPV</sequence>
<evidence type="ECO:0000313" key="2">
    <source>
        <dbReference type="Proteomes" id="UP001239795"/>
    </source>
</evidence>
<dbReference type="AlphaFoldDB" id="A0AAI9V3Z9"/>
<dbReference type="EMBL" id="MLGG01000001">
    <property type="protein sequence ID" value="KAK1470048.1"/>
    <property type="molecule type" value="Genomic_DNA"/>
</dbReference>